<evidence type="ECO:0000256" key="3">
    <source>
        <dbReference type="ARBA" id="ARBA00022516"/>
    </source>
</evidence>
<dbReference type="InterPro" id="IPR036291">
    <property type="entry name" value="NAD(P)-bd_dom_sf"/>
</dbReference>
<evidence type="ECO:0000256" key="1">
    <source>
        <dbReference type="ARBA" id="ARBA00004173"/>
    </source>
</evidence>
<dbReference type="GO" id="GO:0141148">
    <property type="term" value="F:enoyl-[acyl-carrier-protein] reductase (NADPH) activity"/>
    <property type="evidence" value="ECO:0007669"/>
    <property type="project" value="UniProtKB-EC"/>
</dbReference>
<dbReference type="Gene3D" id="3.40.50.720">
    <property type="entry name" value="NAD(P)-binding Rossmann-like Domain"/>
    <property type="match status" value="1"/>
</dbReference>
<evidence type="ECO:0000256" key="4">
    <source>
        <dbReference type="ARBA" id="ARBA00022832"/>
    </source>
</evidence>
<dbReference type="InterPro" id="IPR051034">
    <property type="entry name" value="Mito_Enoyl-ACP_Reductase"/>
</dbReference>
<dbReference type="EC" id="1.3.1.104" evidence="11"/>
<evidence type="ECO:0000259" key="13">
    <source>
        <dbReference type="PROSITE" id="PS50076"/>
    </source>
</evidence>
<evidence type="ECO:0000256" key="10">
    <source>
        <dbReference type="ARBA" id="ARBA00023160"/>
    </source>
</evidence>
<reference evidence="14" key="1">
    <citation type="submission" date="2021-01" db="EMBL/GenBank/DDBJ databases">
        <authorList>
            <person name="Corre E."/>
            <person name="Pelletier E."/>
            <person name="Niang G."/>
            <person name="Scheremetjew M."/>
            <person name="Finn R."/>
            <person name="Kale V."/>
            <person name="Holt S."/>
            <person name="Cochrane G."/>
            <person name="Meng A."/>
            <person name="Brown T."/>
            <person name="Cohen L."/>
        </authorList>
    </citation>
    <scope>NUCLEOTIDE SEQUENCE</scope>
    <source>
        <strain evidence="14">RCC856</strain>
    </source>
</reference>
<dbReference type="PROSITE" id="PS00636">
    <property type="entry name" value="DNAJ_1"/>
    <property type="match status" value="1"/>
</dbReference>
<keyword evidence="8" id="KW-0443">Lipid metabolism</keyword>
<dbReference type="GO" id="GO:0005739">
    <property type="term" value="C:mitochondrion"/>
    <property type="evidence" value="ECO:0007669"/>
    <property type="project" value="UniProtKB-SubCell"/>
</dbReference>
<dbReference type="GO" id="GO:0006633">
    <property type="term" value="P:fatty acid biosynthetic process"/>
    <property type="evidence" value="ECO:0007669"/>
    <property type="project" value="UniProtKB-KW"/>
</dbReference>
<keyword evidence="9" id="KW-0496">Mitochondrion</keyword>
<evidence type="ECO:0000256" key="8">
    <source>
        <dbReference type="ARBA" id="ARBA00023098"/>
    </source>
</evidence>
<dbReference type="SUPFAM" id="SSF50129">
    <property type="entry name" value="GroES-like"/>
    <property type="match status" value="1"/>
</dbReference>
<dbReference type="SUPFAM" id="SSF51735">
    <property type="entry name" value="NAD(P)-binding Rossmann-fold domains"/>
    <property type="match status" value="1"/>
</dbReference>
<comment type="subcellular location">
    <subcellularLocation>
        <location evidence="1">Mitochondrion</location>
    </subcellularLocation>
</comment>
<evidence type="ECO:0000256" key="12">
    <source>
        <dbReference type="ARBA" id="ARBA00048843"/>
    </source>
</evidence>
<dbReference type="Pfam" id="PF08240">
    <property type="entry name" value="ADH_N"/>
    <property type="match status" value="1"/>
</dbReference>
<dbReference type="Gene3D" id="3.90.180.10">
    <property type="entry name" value="Medium-chain alcohol dehydrogenases, catalytic domain"/>
    <property type="match status" value="1"/>
</dbReference>
<dbReference type="Pfam" id="PF00226">
    <property type="entry name" value="DnaJ"/>
    <property type="match status" value="1"/>
</dbReference>
<dbReference type="InterPro" id="IPR011032">
    <property type="entry name" value="GroES-like_sf"/>
</dbReference>
<keyword evidence="3" id="KW-0444">Lipid biosynthesis</keyword>
<feature type="domain" description="J" evidence="13">
    <location>
        <begin position="11"/>
        <end position="72"/>
    </location>
</feature>
<evidence type="ECO:0000256" key="6">
    <source>
        <dbReference type="ARBA" id="ARBA00022946"/>
    </source>
</evidence>
<dbReference type="PRINTS" id="PR00625">
    <property type="entry name" value="JDOMAIN"/>
</dbReference>
<dbReference type="Pfam" id="PF00107">
    <property type="entry name" value="ADH_zinc_N"/>
    <property type="match status" value="1"/>
</dbReference>
<dbReference type="InterPro" id="IPR018253">
    <property type="entry name" value="DnaJ_domain_CS"/>
</dbReference>
<dbReference type="InterPro" id="IPR013154">
    <property type="entry name" value="ADH-like_N"/>
</dbReference>
<evidence type="ECO:0000313" key="14">
    <source>
        <dbReference type="EMBL" id="CAE0027564.1"/>
    </source>
</evidence>
<dbReference type="EMBL" id="HBHU01013180">
    <property type="protein sequence ID" value="CAE0027564.1"/>
    <property type="molecule type" value="Transcribed_RNA"/>
</dbReference>
<organism evidence="14">
    <name type="scientific">Chloropicon laureae</name>
    <dbReference type="NCBI Taxonomy" id="464258"/>
    <lineage>
        <taxon>Eukaryota</taxon>
        <taxon>Viridiplantae</taxon>
        <taxon>Chlorophyta</taxon>
        <taxon>Chloropicophyceae</taxon>
        <taxon>Chloropicales</taxon>
        <taxon>Chloropicaceae</taxon>
        <taxon>Chloropicon</taxon>
    </lineage>
</organism>
<name>A0A7S2Z8M8_9CHLO</name>
<sequence length="507" mass="56358">MVDGPDVAEVDLYAVLGVSRTAKDLEIRRAYRNLITREHPDKGGDADRFTLIQRAYDVLGNDSKRKQYDETGRLEKTVDEEFMDTFGGGAFRDKARQQQVDRESMAEQLAVRQSDQFQSHTAGFEAWMRSRGDSVTTFTAENAADQFGVVKSSYEAVPLPNIRAYQARCKAFGKPKESLELICEAIPQALEWGEVLVSMRAAPVNPGDLYDVQTGGGTHLGSSGEVLKTPFVGGNDGIGVVVKVGPGVKNLQENDWVLPFKSHLGTWRSLAVLKEKDTLKIPVELMPLEYAAMLRELCLAYRLLEDHGDLKPGDTVILNAANSSVGQVVIQLCHLLKLRSVAVVRDLDNMGRVAPWLKSLGASEVLADTGSLKKELEKNKYFAKPKLALDCVGGQSAVRLADTLDDSAPLVIYGCMSGRAPTWPWNQWVFKQMQVRGFNLRKWMKQNKKKIPKMMEAIAKLVNADKLRVTYTEYELGTEFDEALDHALEEGRSTKILLKVKDIGVTY</sequence>
<dbReference type="Gene3D" id="1.10.287.110">
    <property type="entry name" value="DnaJ domain"/>
    <property type="match status" value="1"/>
</dbReference>
<keyword evidence="10" id="KW-0275">Fatty acid biosynthesis</keyword>
<dbReference type="CDD" id="cd08290">
    <property type="entry name" value="ETR"/>
    <property type="match status" value="1"/>
</dbReference>
<evidence type="ECO:0000256" key="9">
    <source>
        <dbReference type="ARBA" id="ARBA00023128"/>
    </source>
</evidence>
<dbReference type="PANTHER" id="PTHR43981">
    <property type="entry name" value="ENOYL-[ACYL-CARRIER-PROTEIN] REDUCTASE, MITOCHONDRIAL"/>
    <property type="match status" value="1"/>
</dbReference>
<dbReference type="InterPro" id="IPR036869">
    <property type="entry name" value="J_dom_sf"/>
</dbReference>
<dbReference type="InterPro" id="IPR013149">
    <property type="entry name" value="ADH-like_C"/>
</dbReference>
<gene>
    <name evidence="14" type="ORF">CLAU1311_LOCUS8592</name>
</gene>
<dbReference type="SMART" id="SM00271">
    <property type="entry name" value="DnaJ"/>
    <property type="match status" value="1"/>
</dbReference>
<keyword evidence="7" id="KW-0560">Oxidoreductase</keyword>
<dbReference type="PANTHER" id="PTHR43981:SF2">
    <property type="entry name" value="ENOYL-[ACYL-CARRIER-PROTEIN] REDUCTASE, MITOCHONDRIAL"/>
    <property type="match status" value="1"/>
</dbReference>
<dbReference type="SUPFAM" id="SSF46565">
    <property type="entry name" value="Chaperone J-domain"/>
    <property type="match status" value="1"/>
</dbReference>
<comment type="similarity">
    <text evidence="2">Belongs to the zinc-containing alcohol dehydrogenase family. Quinone oxidoreductase subfamily.</text>
</comment>
<dbReference type="PROSITE" id="PS50076">
    <property type="entry name" value="DNAJ_2"/>
    <property type="match status" value="1"/>
</dbReference>
<dbReference type="SMART" id="SM00829">
    <property type="entry name" value="PKS_ER"/>
    <property type="match status" value="1"/>
</dbReference>
<keyword evidence="6" id="KW-0809">Transit peptide</keyword>
<protein>
    <recommendedName>
        <fullName evidence="11">enoyl-[acyl-carrier-protein] reductase</fullName>
        <ecNumber evidence="11">1.3.1.104</ecNumber>
    </recommendedName>
</protein>
<proteinExistence type="inferred from homology"/>
<evidence type="ECO:0000256" key="7">
    <source>
        <dbReference type="ARBA" id="ARBA00023002"/>
    </source>
</evidence>
<keyword evidence="5" id="KW-0521">NADP</keyword>
<comment type="catalytic activity">
    <reaction evidence="12">
        <text>a 2,3-saturated acyl-[ACP] + NADP(+) = a (2E)-enoyl-[ACP] + NADPH + H(+)</text>
        <dbReference type="Rhea" id="RHEA:22564"/>
        <dbReference type="Rhea" id="RHEA-COMP:9925"/>
        <dbReference type="Rhea" id="RHEA-COMP:9926"/>
        <dbReference type="ChEBI" id="CHEBI:15378"/>
        <dbReference type="ChEBI" id="CHEBI:57783"/>
        <dbReference type="ChEBI" id="CHEBI:58349"/>
        <dbReference type="ChEBI" id="CHEBI:78784"/>
        <dbReference type="ChEBI" id="CHEBI:78785"/>
        <dbReference type="EC" id="1.3.1.104"/>
    </reaction>
</comment>
<accession>A0A7S2Z8M8</accession>
<keyword evidence="4" id="KW-0276">Fatty acid metabolism</keyword>
<dbReference type="AlphaFoldDB" id="A0A7S2Z8M8"/>
<evidence type="ECO:0000256" key="2">
    <source>
        <dbReference type="ARBA" id="ARBA00010371"/>
    </source>
</evidence>
<dbReference type="InterPro" id="IPR020843">
    <property type="entry name" value="ER"/>
</dbReference>
<evidence type="ECO:0000256" key="11">
    <source>
        <dbReference type="ARBA" id="ARBA00038963"/>
    </source>
</evidence>
<dbReference type="CDD" id="cd06257">
    <property type="entry name" value="DnaJ"/>
    <property type="match status" value="1"/>
</dbReference>
<evidence type="ECO:0000256" key="5">
    <source>
        <dbReference type="ARBA" id="ARBA00022857"/>
    </source>
</evidence>
<dbReference type="InterPro" id="IPR001623">
    <property type="entry name" value="DnaJ_domain"/>
</dbReference>